<gene>
    <name evidence="1" type="ORF">PsYK624_063180</name>
</gene>
<protein>
    <submittedName>
        <fullName evidence="1">Uncharacterized protein</fullName>
    </submittedName>
</protein>
<proteinExistence type="predicted"/>
<dbReference type="EMBL" id="BPQB01000015">
    <property type="protein sequence ID" value="GJE90192.1"/>
    <property type="molecule type" value="Genomic_DNA"/>
</dbReference>
<evidence type="ECO:0000313" key="2">
    <source>
        <dbReference type="Proteomes" id="UP000703269"/>
    </source>
</evidence>
<dbReference type="AlphaFoldDB" id="A0A9P3LDQ9"/>
<name>A0A9P3LDQ9_9APHY</name>
<organism evidence="1 2">
    <name type="scientific">Phanerochaete sordida</name>
    <dbReference type="NCBI Taxonomy" id="48140"/>
    <lineage>
        <taxon>Eukaryota</taxon>
        <taxon>Fungi</taxon>
        <taxon>Dikarya</taxon>
        <taxon>Basidiomycota</taxon>
        <taxon>Agaricomycotina</taxon>
        <taxon>Agaricomycetes</taxon>
        <taxon>Polyporales</taxon>
        <taxon>Phanerochaetaceae</taxon>
        <taxon>Phanerochaete</taxon>
    </lineage>
</organism>
<reference evidence="1 2" key="1">
    <citation type="submission" date="2021-08" db="EMBL/GenBank/DDBJ databases">
        <title>Draft Genome Sequence of Phanerochaete sordida strain YK-624.</title>
        <authorList>
            <person name="Mori T."/>
            <person name="Dohra H."/>
            <person name="Suzuki T."/>
            <person name="Kawagishi H."/>
            <person name="Hirai H."/>
        </authorList>
    </citation>
    <scope>NUCLEOTIDE SEQUENCE [LARGE SCALE GENOMIC DNA]</scope>
    <source>
        <strain evidence="1 2">YK-624</strain>
    </source>
</reference>
<dbReference type="Proteomes" id="UP000703269">
    <property type="component" value="Unassembled WGS sequence"/>
</dbReference>
<comment type="caution">
    <text evidence="1">The sequence shown here is derived from an EMBL/GenBank/DDBJ whole genome shotgun (WGS) entry which is preliminary data.</text>
</comment>
<evidence type="ECO:0000313" key="1">
    <source>
        <dbReference type="EMBL" id="GJE90192.1"/>
    </source>
</evidence>
<sequence>MPIFPNSRVHTAPIFAHPVVFYNVLEAGEAYFQTPDHKDHVPKPEDCTTARDLGLKIDSTCVVRGPHVVHGYDDTVHGTVVDFQTCNGYDIVVVRIPPRSAQKNQEPSTSHVERRFLMQWDEVGTEDVEMKIMTGRFLLSMLFVRVRLVPLLTRVVHKEDGNVTDRVVWFPAIFDTTGEKRDSEEHLALSFVHITPQRCLGRAPPDTLPLFSTSIAWAHRGSVRRYAAAQGQLLAADVCQTHFFRAPPLAAIAAMLRSPQNLPLEPPGAEPGRTPVGPHRRLGRALERVRSEGTGALAEVFEAAFVYSCPCLPSTPDAVERHCVCHSLG</sequence>
<accession>A0A9P3LDQ9</accession>
<keyword evidence="2" id="KW-1185">Reference proteome</keyword>